<dbReference type="KEGG" id="aab:A4R43_38185"/>
<dbReference type="CDD" id="cd19162">
    <property type="entry name" value="AKR_FDH"/>
    <property type="match status" value="1"/>
</dbReference>
<dbReference type="PANTHER" id="PTHR42686:SF1">
    <property type="entry name" value="GH17980P-RELATED"/>
    <property type="match status" value="1"/>
</dbReference>
<keyword evidence="3" id="KW-1185">Reference proteome</keyword>
<dbReference type="RefSeq" id="WP_113696631.1">
    <property type="nucleotide sequence ID" value="NZ_CP015163.1"/>
</dbReference>
<proteinExistence type="predicted"/>
<evidence type="ECO:0000313" key="2">
    <source>
        <dbReference type="EMBL" id="AXB47576.1"/>
    </source>
</evidence>
<dbReference type="OrthoDB" id="9768851at2"/>
<feature type="domain" description="NADP-dependent oxidoreductase" evidence="1">
    <location>
        <begin position="7"/>
        <end position="290"/>
    </location>
</feature>
<dbReference type="SUPFAM" id="SSF51430">
    <property type="entry name" value="NAD(P)-linked oxidoreductase"/>
    <property type="match status" value="1"/>
</dbReference>
<dbReference type="Gene3D" id="3.20.20.100">
    <property type="entry name" value="NADP-dependent oxidoreductase domain"/>
    <property type="match status" value="1"/>
</dbReference>
<dbReference type="PANTHER" id="PTHR42686">
    <property type="entry name" value="GH17980P-RELATED"/>
    <property type="match status" value="1"/>
</dbReference>
<sequence>MKLGRWGLGCAQLGNLYTAITDDEAAATVDRAWAEGVRYFDTAPHYGLGLSERRLGAALAGRPRHEFVVSTKVGRLLEPDPAGAGRRDDQGFDVPAAYRRVWDFSRDGVRRSLEASLSRLGLDRVDVVYVHDPDAHFTAALDEALPALCELRDQGVIGAVGVGMNQAAMPAEFVRRADLDVVLVAGRYTLLDQRALDELLPLCLDRGVPVVAAGVFNGGILATPAPGTMYDYAEAPPGLVATAERVAEVCARHGVELPQAAVALPATHPAVATVLLGAQSSAQVSANLARARRPVPPGLWVELIEAGLLRPDAGSRAEV</sequence>
<gene>
    <name evidence="2" type="ORF">A4R43_38185</name>
</gene>
<name>A0A344LHQ2_9PSEU</name>
<dbReference type="Proteomes" id="UP000250434">
    <property type="component" value="Chromosome"/>
</dbReference>
<accession>A0A344LHQ2</accession>
<dbReference type="GO" id="GO:0005829">
    <property type="term" value="C:cytosol"/>
    <property type="evidence" value="ECO:0007669"/>
    <property type="project" value="TreeGrafter"/>
</dbReference>
<dbReference type="GO" id="GO:0016491">
    <property type="term" value="F:oxidoreductase activity"/>
    <property type="evidence" value="ECO:0007669"/>
    <property type="project" value="InterPro"/>
</dbReference>
<dbReference type="Pfam" id="PF00248">
    <property type="entry name" value="Aldo_ket_red"/>
    <property type="match status" value="1"/>
</dbReference>
<organism evidence="2 3">
    <name type="scientific">Amycolatopsis albispora</name>
    <dbReference type="NCBI Taxonomy" id="1804986"/>
    <lineage>
        <taxon>Bacteria</taxon>
        <taxon>Bacillati</taxon>
        <taxon>Actinomycetota</taxon>
        <taxon>Actinomycetes</taxon>
        <taxon>Pseudonocardiales</taxon>
        <taxon>Pseudonocardiaceae</taxon>
        <taxon>Amycolatopsis</taxon>
    </lineage>
</organism>
<evidence type="ECO:0000259" key="1">
    <source>
        <dbReference type="Pfam" id="PF00248"/>
    </source>
</evidence>
<dbReference type="InterPro" id="IPR036812">
    <property type="entry name" value="NAD(P)_OxRdtase_dom_sf"/>
</dbReference>
<dbReference type="InterPro" id="IPR020471">
    <property type="entry name" value="AKR"/>
</dbReference>
<reference evidence="2 3" key="1">
    <citation type="submission" date="2016-04" db="EMBL/GenBank/DDBJ databases">
        <title>Complete genome sequence and analysis of deep-sea sediment isolate, Amycolatopsis sp. WP1.</title>
        <authorList>
            <person name="Wang H."/>
            <person name="Chen S."/>
            <person name="Wu Q."/>
        </authorList>
    </citation>
    <scope>NUCLEOTIDE SEQUENCE [LARGE SCALE GENOMIC DNA]</scope>
    <source>
        <strain evidence="2 3">WP1</strain>
    </source>
</reference>
<protein>
    <submittedName>
        <fullName evidence="2">Aldo/keto reductase</fullName>
    </submittedName>
</protein>
<dbReference type="InterPro" id="IPR023210">
    <property type="entry name" value="NADP_OxRdtase_dom"/>
</dbReference>
<dbReference type="EMBL" id="CP015163">
    <property type="protein sequence ID" value="AXB47576.1"/>
    <property type="molecule type" value="Genomic_DNA"/>
</dbReference>
<evidence type="ECO:0000313" key="3">
    <source>
        <dbReference type="Proteomes" id="UP000250434"/>
    </source>
</evidence>
<dbReference type="InterPro" id="IPR044477">
    <property type="entry name" value="FDH-like"/>
</dbReference>
<dbReference type="AlphaFoldDB" id="A0A344LHQ2"/>